<keyword evidence="2" id="KW-1185">Reference proteome</keyword>
<feature type="compositionally biased region" description="Basic and acidic residues" evidence="1">
    <location>
        <begin position="39"/>
        <end position="55"/>
    </location>
</feature>
<protein>
    <submittedName>
        <fullName evidence="3">Rhomboid domain-containing protein</fullName>
    </submittedName>
</protein>
<dbReference type="WBParaSite" id="Hba_08228">
    <property type="protein sequence ID" value="Hba_08228"/>
    <property type="gene ID" value="Hba_08228"/>
</dbReference>
<dbReference type="Proteomes" id="UP000095283">
    <property type="component" value="Unplaced"/>
</dbReference>
<evidence type="ECO:0000313" key="3">
    <source>
        <dbReference type="WBParaSite" id="Hba_08228"/>
    </source>
</evidence>
<feature type="region of interest" description="Disordered" evidence="1">
    <location>
        <begin position="37"/>
        <end position="62"/>
    </location>
</feature>
<accession>A0A1I7WT05</accession>
<evidence type="ECO:0000313" key="2">
    <source>
        <dbReference type="Proteomes" id="UP000095283"/>
    </source>
</evidence>
<evidence type="ECO:0000256" key="1">
    <source>
        <dbReference type="SAM" id="MobiDB-lite"/>
    </source>
</evidence>
<reference evidence="3" key="1">
    <citation type="submission" date="2016-11" db="UniProtKB">
        <authorList>
            <consortium name="WormBaseParasite"/>
        </authorList>
    </citation>
    <scope>IDENTIFICATION</scope>
</reference>
<proteinExistence type="predicted"/>
<organism evidence="2 3">
    <name type="scientific">Heterorhabditis bacteriophora</name>
    <name type="common">Entomopathogenic nematode worm</name>
    <dbReference type="NCBI Taxonomy" id="37862"/>
    <lineage>
        <taxon>Eukaryota</taxon>
        <taxon>Metazoa</taxon>
        <taxon>Ecdysozoa</taxon>
        <taxon>Nematoda</taxon>
        <taxon>Chromadorea</taxon>
        <taxon>Rhabditida</taxon>
        <taxon>Rhabditina</taxon>
        <taxon>Rhabditomorpha</taxon>
        <taxon>Strongyloidea</taxon>
        <taxon>Heterorhabditidae</taxon>
        <taxon>Heterorhabditis</taxon>
    </lineage>
</organism>
<name>A0A1I7WT05_HETBA</name>
<dbReference type="AlphaFoldDB" id="A0A1I7WT05"/>
<sequence length="240" mass="27797">MFIFRSFVLKQQARTLCWTKARLDRFTRDSLRNRLHRQNVRDGTKQRLTQSEHHAPPSAADTIPIRPVRDLIKAIGFTLGIGTAAFSTAAICDYERTRSRLKNVYENTADFFKTKFSSSEDSFRTLWSELTDGDKCALYLVGINFAVFALWKAKGLQVFMWQYFSNSFASSSLSHFSPPVFLDKLVQFHSIFNCRFRLFDHSAHLGGSLFGVFYALWGDDIIWNKFRSLVGKTYRRLKSE</sequence>